<dbReference type="PANTHER" id="PTHR43036">
    <property type="entry name" value="OSJNBB0011N17.9 PROTEIN"/>
    <property type="match status" value="1"/>
</dbReference>
<dbReference type="Gene3D" id="3.40.50.150">
    <property type="entry name" value="Vaccinia Virus protein VP39"/>
    <property type="match status" value="1"/>
</dbReference>
<protein>
    <recommendedName>
        <fullName evidence="4">Methyltransferase type 11 domain-containing protein</fullName>
    </recommendedName>
</protein>
<feature type="region of interest" description="Disordered" evidence="1">
    <location>
        <begin position="543"/>
        <end position="599"/>
    </location>
</feature>
<sequence>MGGMPTFIIGGAIRKMREEEAKKKMPMASESDQENESVGLRVGPLAWKWPPVYPYDDELFLLPDAEPPIINPLAAATGESVEDTDEDRIKREEKSRVAVGEFWKTEPDTKEFLSDASVNNLRNHLAFYLKEGDDVLEFGAGEDSYFPKGLKLGSHVGVAYTADKMKLNPSITELITADLNDVEEERGVRSEDVKGLGQGRFDKIVMTNTVDFLTRPREVFRTAWFLLKPGGTMIVPFSSRDAYKPAFEKVQTKMWRTMNDDQHMWVAGSFFQFSAGDGWEGLKGFDISPPKPNNFIQEKLDKTTSMYVVQATKASLSSTIDPNDPTSFFSSSLWLTPVMESRDKMLIAPRLGRAWEKANEEGRKHIEGNTEVLVKIYESLVKMDSFAFPFNLQAQLATDLMSDMDFDGNDLQITNLRMGLGLSPPNDSFWGPVGKLTGAMVPEDKVSLLAHIVPRFGKNGEEGERRLQDFVSGLEPTCSALRRKCGGMDEGDVQLAATELLAAEVMRVGRGGGKEEFARFVTAMSKEDVEGVLERRKGYKREAEEEMKKMVKEREEERKRAEEEREKMMKQMEEARENRTMRFNPETGAFEEVEGSEGE</sequence>
<proteinExistence type="predicted"/>
<accession>A0A9W7L6T3</accession>
<dbReference type="AlphaFoldDB" id="A0A9W7L6T3"/>
<dbReference type="EMBL" id="BRYA01000957">
    <property type="protein sequence ID" value="GMI36451.1"/>
    <property type="molecule type" value="Genomic_DNA"/>
</dbReference>
<dbReference type="InterPro" id="IPR029063">
    <property type="entry name" value="SAM-dependent_MTases_sf"/>
</dbReference>
<reference evidence="3" key="1">
    <citation type="journal article" date="2023" name="Commun. Biol.">
        <title>Genome analysis of Parmales, the sister group of diatoms, reveals the evolutionary specialization of diatoms from phago-mixotrophs to photoautotrophs.</title>
        <authorList>
            <person name="Ban H."/>
            <person name="Sato S."/>
            <person name="Yoshikawa S."/>
            <person name="Yamada K."/>
            <person name="Nakamura Y."/>
            <person name="Ichinomiya M."/>
            <person name="Sato N."/>
            <person name="Blanc-Mathieu R."/>
            <person name="Endo H."/>
            <person name="Kuwata A."/>
            <person name="Ogata H."/>
        </authorList>
    </citation>
    <scope>NUCLEOTIDE SEQUENCE [LARGE SCALE GENOMIC DNA]</scope>
</reference>
<feature type="compositionally biased region" description="Basic and acidic residues" evidence="1">
    <location>
        <begin position="543"/>
        <end position="580"/>
    </location>
</feature>
<evidence type="ECO:0000313" key="2">
    <source>
        <dbReference type="EMBL" id="GMI36451.1"/>
    </source>
</evidence>
<evidence type="ECO:0000256" key="1">
    <source>
        <dbReference type="SAM" id="MobiDB-lite"/>
    </source>
</evidence>
<dbReference type="SUPFAM" id="SSF53335">
    <property type="entry name" value="S-adenosyl-L-methionine-dependent methyltransferases"/>
    <property type="match status" value="1"/>
</dbReference>
<dbReference type="Pfam" id="PF13489">
    <property type="entry name" value="Methyltransf_23"/>
    <property type="match status" value="1"/>
</dbReference>
<dbReference type="OrthoDB" id="2013972at2759"/>
<feature type="region of interest" description="Disordered" evidence="1">
    <location>
        <begin position="19"/>
        <end position="38"/>
    </location>
</feature>
<dbReference type="PANTHER" id="PTHR43036:SF2">
    <property type="entry name" value="OS04G0481300 PROTEIN"/>
    <property type="match status" value="1"/>
</dbReference>
<keyword evidence="3" id="KW-1185">Reference proteome</keyword>
<comment type="caution">
    <text evidence="2">The sequence shown here is derived from an EMBL/GenBank/DDBJ whole genome shotgun (WGS) entry which is preliminary data.</text>
</comment>
<evidence type="ECO:0000313" key="3">
    <source>
        <dbReference type="Proteomes" id="UP001165065"/>
    </source>
</evidence>
<dbReference type="CDD" id="cd02440">
    <property type="entry name" value="AdoMet_MTases"/>
    <property type="match status" value="1"/>
</dbReference>
<feature type="compositionally biased region" description="Acidic residues" evidence="1">
    <location>
        <begin position="589"/>
        <end position="599"/>
    </location>
</feature>
<dbReference type="Proteomes" id="UP001165065">
    <property type="component" value="Unassembled WGS sequence"/>
</dbReference>
<organism evidence="2 3">
    <name type="scientific">Triparma columacea</name>
    <dbReference type="NCBI Taxonomy" id="722753"/>
    <lineage>
        <taxon>Eukaryota</taxon>
        <taxon>Sar</taxon>
        <taxon>Stramenopiles</taxon>
        <taxon>Ochrophyta</taxon>
        <taxon>Bolidophyceae</taxon>
        <taxon>Parmales</taxon>
        <taxon>Triparmaceae</taxon>
        <taxon>Triparma</taxon>
    </lineage>
</organism>
<name>A0A9W7L6T3_9STRA</name>
<gene>
    <name evidence="2" type="ORF">TrCOL_g256</name>
</gene>
<evidence type="ECO:0008006" key="4">
    <source>
        <dbReference type="Google" id="ProtNLM"/>
    </source>
</evidence>